<feature type="transmembrane region" description="Helical" evidence="6">
    <location>
        <begin position="172"/>
        <end position="194"/>
    </location>
</feature>
<gene>
    <name evidence="7" type="ORF">HIJ39_08130</name>
</gene>
<keyword evidence="5 6" id="KW-0472">Membrane</keyword>
<dbReference type="InterPro" id="IPR017039">
    <property type="entry name" value="Virul_fac_BrkB"/>
</dbReference>
<evidence type="ECO:0000313" key="7">
    <source>
        <dbReference type="EMBL" id="NMP22319.1"/>
    </source>
</evidence>
<dbReference type="Proteomes" id="UP000533476">
    <property type="component" value="Unassembled WGS sequence"/>
</dbReference>
<protein>
    <submittedName>
        <fullName evidence="7">YihY/virulence factor BrkB family protein</fullName>
    </submittedName>
</protein>
<dbReference type="NCBIfam" id="TIGR00765">
    <property type="entry name" value="yihY_not_rbn"/>
    <property type="match status" value="1"/>
</dbReference>
<evidence type="ECO:0000313" key="8">
    <source>
        <dbReference type="Proteomes" id="UP000533476"/>
    </source>
</evidence>
<accession>A0A7Y0L2X3</accession>
<keyword evidence="3 6" id="KW-0812">Transmembrane</keyword>
<dbReference type="Pfam" id="PF03631">
    <property type="entry name" value="Virul_fac_BrkB"/>
    <property type="match status" value="1"/>
</dbReference>
<dbReference type="RefSeq" id="WP_169098513.1">
    <property type="nucleotide sequence ID" value="NZ_JABBVZ010000020.1"/>
</dbReference>
<dbReference type="EMBL" id="JABBVZ010000020">
    <property type="protein sequence ID" value="NMP22319.1"/>
    <property type="molecule type" value="Genomic_DNA"/>
</dbReference>
<feature type="transmembrane region" description="Helical" evidence="6">
    <location>
        <begin position="21"/>
        <end position="51"/>
    </location>
</feature>
<dbReference type="GO" id="GO:0005886">
    <property type="term" value="C:plasma membrane"/>
    <property type="evidence" value="ECO:0007669"/>
    <property type="project" value="UniProtKB-SubCell"/>
</dbReference>
<dbReference type="AlphaFoldDB" id="A0A7Y0L2X3"/>
<evidence type="ECO:0000256" key="3">
    <source>
        <dbReference type="ARBA" id="ARBA00022692"/>
    </source>
</evidence>
<evidence type="ECO:0000256" key="6">
    <source>
        <dbReference type="SAM" id="Phobius"/>
    </source>
</evidence>
<organism evidence="7 8">
    <name type="scientific">Sulfobacillus harzensis</name>
    <dbReference type="NCBI Taxonomy" id="2729629"/>
    <lineage>
        <taxon>Bacteria</taxon>
        <taxon>Bacillati</taxon>
        <taxon>Bacillota</taxon>
        <taxon>Clostridia</taxon>
        <taxon>Eubacteriales</taxon>
        <taxon>Clostridiales Family XVII. Incertae Sedis</taxon>
        <taxon>Sulfobacillus</taxon>
    </lineage>
</organism>
<dbReference type="PANTHER" id="PTHR30213:SF0">
    <property type="entry name" value="UPF0761 MEMBRANE PROTEIN YIHY"/>
    <property type="match status" value="1"/>
</dbReference>
<dbReference type="PANTHER" id="PTHR30213">
    <property type="entry name" value="INNER MEMBRANE PROTEIN YHJD"/>
    <property type="match status" value="1"/>
</dbReference>
<dbReference type="PIRSF" id="PIRSF035875">
    <property type="entry name" value="RNase_BN"/>
    <property type="match status" value="1"/>
</dbReference>
<comment type="caution">
    <text evidence="7">The sequence shown here is derived from an EMBL/GenBank/DDBJ whole genome shotgun (WGS) entry which is preliminary data.</text>
</comment>
<feature type="transmembrane region" description="Helical" evidence="6">
    <location>
        <begin position="242"/>
        <end position="263"/>
    </location>
</feature>
<evidence type="ECO:0000256" key="2">
    <source>
        <dbReference type="ARBA" id="ARBA00022475"/>
    </source>
</evidence>
<evidence type="ECO:0000256" key="1">
    <source>
        <dbReference type="ARBA" id="ARBA00004651"/>
    </source>
</evidence>
<name>A0A7Y0L2X3_9FIRM</name>
<keyword evidence="2" id="KW-1003">Cell membrane</keyword>
<feature type="transmembrane region" description="Helical" evidence="6">
    <location>
        <begin position="129"/>
        <end position="152"/>
    </location>
</feature>
<feature type="transmembrane region" description="Helical" evidence="6">
    <location>
        <begin position="88"/>
        <end position="109"/>
    </location>
</feature>
<comment type="subcellular location">
    <subcellularLocation>
        <location evidence="1">Cell membrane</location>
        <topology evidence="1">Multi-pass membrane protein</topology>
    </subcellularLocation>
</comment>
<sequence>MLEKFRPIKRLVFRVTRADTASYAAALAYNFLFALFPLLLFLTALLGWLHLPSVNNFFAGPANVLVAPNVRHLILAALAAAHRRRSPALLSIGAVGFIWVMSGALRQLIDALNHAWGYKKLQRPIWKTVLLSLGLGILVGILLTLSEAVVTFGGDLVRLVSAHWLRQLPDPLLVLIIRWGVLLATMWILLIIIYNWLPDHRAHFRWFTPGMGLAMTGWVLISLGFSYYAAHFNRYNLTYGTLGGVILLMLYLYILAFILLLAIDLDATWPIKDGSEP</sequence>
<evidence type="ECO:0000256" key="5">
    <source>
        <dbReference type="ARBA" id="ARBA00023136"/>
    </source>
</evidence>
<keyword evidence="4 6" id="KW-1133">Transmembrane helix</keyword>
<proteinExistence type="predicted"/>
<evidence type="ECO:0000256" key="4">
    <source>
        <dbReference type="ARBA" id="ARBA00022989"/>
    </source>
</evidence>
<reference evidence="7 8" key="1">
    <citation type="submission" date="2020-04" db="EMBL/GenBank/DDBJ databases">
        <authorList>
            <person name="Zhang R."/>
            <person name="Schippers A."/>
        </authorList>
    </citation>
    <scope>NUCLEOTIDE SEQUENCE [LARGE SCALE GENOMIC DNA]</scope>
    <source>
        <strain evidence="7 8">DSM 109850</strain>
    </source>
</reference>
<feature type="transmembrane region" description="Helical" evidence="6">
    <location>
        <begin position="206"/>
        <end position="230"/>
    </location>
</feature>
<keyword evidence="8" id="KW-1185">Reference proteome</keyword>